<evidence type="ECO:0000313" key="4">
    <source>
        <dbReference type="EMBL" id="PXW58884.1"/>
    </source>
</evidence>
<dbReference type="InterPro" id="IPR005835">
    <property type="entry name" value="NTP_transferase_dom"/>
</dbReference>
<dbReference type="CDD" id="cd06422">
    <property type="entry name" value="NTP_transferase_like_1"/>
    <property type="match status" value="1"/>
</dbReference>
<proteinExistence type="predicted"/>
<organism evidence="4 5">
    <name type="scientific">Chelatococcus asaccharovorans</name>
    <dbReference type="NCBI Taxonomy" id="28210"/>
    <lineage>
        <taxon>Bacteria</taxon>
        <taxon>Pseudomonadati</taxon>
        <taxon>Pseudomonadota</taxon>
        <taxon>Alphaproteobacteria</taxon>
        <taxon>Hyphomicrobiales</taxon>
        <taxon>Chelatococcaceae</taxon>
        <taxon>Chelatococcus</taxon>
    </lineage>
</organism>
<dbReference type="PANTHER" id="PTHR43584">
    <property type="entry name" value="NUCLEOTIDYL TRANSFERASE"/>
    <property type="match status" value="1"/>
</dbReference>
<dbReference type="PANTHER" id="PTHR43584:SF8">
    <property type="entry name" value="N-ACETYLMURAMATE ALPHA-1-PHOSPHATE URIDYLYLTRANSFERASE"/>
    <property type="match status" value="1"/>
</dbReference>
<dbReference type="OrthoDB" id="9788272at2"/>
<keyword evidence="5" id="KW-1185">Reference proteome</keyword>
<evidence type="ECO:0000259" key="3">
    <source>
        <dbReference type="Pfam" id="PF00483"/>
    </source>
</evidence>
<dbReference type="AlphaFoldDB" id="A0A2V3U990"/>
<comment type="caution">
    <text evidence="4">The sequence shown here is derived from an EMBL/GenBank/DDBJ whole genome shotgun (WGS) entry which is preliminary data.</text>
</comment>
<reference evidence="4 5" key="1">
    <citation type="submission" date="2018-05" db="EMBL/GenBank/DDBJ databases">
        <title>Genomic Encyclopedia of Type Strains, Phase IV (KMG-IV): sequencing the most valuable type-strain genomes for metagenomic binning, comparative biology and taxonomic classification.</title>
        <authorList>
            <person name="Goeker M."/>
        </authorList>
    </citation>
    <scope>NUCLEOTIDE SEQUENCE [LARGE SCALE GENOMIC DNA]</scope>
    <source>
        <strain evidence="4 5">DSM 6462</strain>
    </source>
</reference>
<evidence type="ECO:0000256" key="1">
    <source>
        <dbReference type="ARBA" id="ARBA00022679"/>
    </source>
</evidence>
<feature type="domain" description="Nucleotidyl transferase" evidence="3">
    <location>
        <begin position="24"/>
        <end position="129"/>
    </location>
</feature>
<dbReference type="InterPro" id="IPR029044">
    <property type="entry name" value="Nucleotide-diphossugar_trans"/>
</dbReference>
<dbReference type="EMBL" id="QJJK01000005">
    <property type="protein sequence ID" value="PXW58884.1"/>
    <property type="molecule type" value="Genomic_DNA"/>
</dbReference>
<keyword evidence="2 4" id="KW-0548">Nucleotidyltransferase</keyword>
<dbReference type="SUPFAM" id="SSF53448">
    <property type="entry name" value="Nucleotide-diphospho-sugar transferases"/>
    <property type="match status" value="1"/>
</dbReference>
<evidence type="ECO:0000313" key="5">
    <source>
        <dbReference type="Proteomes" id="UP000248021"/>
    </source>
</evidence>
<dbReference type="GO" id="GO:0016779">
    <property type="term" value="F:nucleotidyltransferase activity"/>
    <property type="evidence" value="ECO:0007669"/>
    <property type="project" value="UniProtKB-KW"/>
</dbReference>
<accession>A0A2V3U990</accession>
<name>A0A2V3U990_9HYPH</name>
<keyword evidence="1 4" id="KW-0808">Transferase</keyword>
<dbReference type="Pfam" id="PF00483">
    <property type="entry name" value="NTP_transferase"/>
    <property type="match status" value="1"/>
</dbReference>
<dbReference type="InterPro" id="IPR050065">
    <property type="entry name" value="GlmU-like"/>
</dbReference>
<protein>
    <submittedName>
        <fullName evidence="4">MurNAc alpha-1-phosphate uridylyltransferase</fullName>
    </submittedName>
</protein>
<dbReference type="Gene3D" id="3.90.550.10">
    <property type="entry name" value="Spore Coat Polysaccharide Biosynthesis Protein SpsA, Chain A"/>
    <property type="match status" value="1"/>
</dbReference>
<evidence type="ECO:0000256" key="2">
    <source>
        <dbReference type="ARBA" id="ARBA00022695"/>
    </source>
</evidence>
<sequence length="256" mass="27553">MTDGVTTVSSEKAGREAGQLPTTAMVLAAGLGKRMRPITAMTPKPLIRIAGRSLLDHGLDRLAAAGVKRAVVNVHYLADLVEQHLKRRKTPEIIISDERGKLLETGGGIKKALPLLGPDPFFIINTDSLWLEGPHGNIARMGRIWDPARMDILLLLASGATSIGDEGYGDFTMDPAGVLRRRGERELAPFIYAGVAIAKPELFADTPDGSFSLNLLFDRAIAAGRLYGLRLDGQWLHVGTPQAVKLAEATFIASAR</sequence>
<dbReference type="Proteomes" id="UP000248021">
    <property type="component" value="Unassembled WGS sequence"/>
</dbReference>
<gene>
    <name evidence="4" type="ORF">C7450_105232</name>
</gene>